<evidence type="ECO:0000313" key="3">
    <source>
        <dbReference type="Proteomes" id="UP000298313"/>
    </source>
</evidence>
<evidence type="ECO:0000256" key="1">
    <source>
        <dbReference type="ARBA" id="ARBA00010646"/>
    </source>
</evidence>
<gene>
    <name evidence="2" type="ORF">E3T48_12515</name>
</gene>
<organism evidence="2 3">
    <name type="scientific">Cryobacterium fucosi</name>
    <dbReference type="NCBI Taxonomy" id="1259157"/>
    <lineage>
        <taxon>Bacteria</taxon>
        <taxon>Bacillati</taxon>
        <taxon>Actinomycetota</taxon>
        <taxon>Actinomycetes</taxon>
        <taxon>Micrococcales</taxon>
        <taxon>Microbacteriaceae</taxon>
        <taxon>Cryobacterium</taxon>
    </lineage>
</organism>
<dbReference type="Gene3D" id="3.20.20.80">
    <property type="entry name" value="Glycosidases"/>
    <property type="match status" value="1"/>
</dbReference>
<keyword evidence="3" id="KW-1185">Reference proteome</keyword>
<dbReference type="RefSeq" id="WP_134524385.1">
    <property type="nucleotide sequence ID" value="NZ_SOHH01000087.1"/>
</dbReference>
<comment type="caution">
    <text evidence="2">The sequence shown here is derived from an EMBL/GenBank/DDBJ whole genome shotgun (WGS) entry which is preliminary data.</text>
</comment>
<evidence type="ECO:0000313" key="2">
    <source>
        <dbReference type="EMBL" id="TFD74742.1"/>
    </source>
</evidence>
<dbReference type="Pfam" id="PF01183">
    <property type="entry name" value="Glyco_hydro_25"/>
    <property type="match status" value="1"/>
</dbReference>
<dbReference type="GO" id="GO:0016998">
    <property type="term" value="P:cell wall macromolecule catabolic process"/>
    <property type="evidence" value="ECO:0007669"/>
    <property type="project" value="InterPro"/>
</dbReference>
<dbReference type="GO" id="GO:0009253">
    <property type="term" value="P:peptidoglycan catabolic process"/>
    <property type="evidence" value="ECO:0007669"/>
    <property type="project" value="InterPro"/>
</dbReference>
<dbReference type="OrthoDB" id="8210007at2"/>
<reference evidence="2 3" key="1">
    <citation type="submission" date="2019-03" db="EMBL/GenBank/DDBJ databases">
        <title>Genomics of glacier-inhabiting Cryobacterium strains.</title>
        <authorList>
            <person name="Liu Q."/>
            <person name="Xin Y.-H."/>
        </authorList>
    </citation>
    <scope>NUCLEOTIDE SEQUENCE [LARGE SCALE GENOMIC DNA]</scope>
    <source>
        <strain evidence="2 3">Hh4</strain>
    </source>
</reference>
<name>A0A4R9B3I0_9MICO</name>
<proteinExistence type="inferred from homology"/>
<dbReference type="InterPro" id="IPR017853">
    <property type="entry name" value="GH"/>
</dbReference>
<comment type="similarity">
    <text evidence="1">Belongs to the glycosyl hydrolase 25 family.</text>
</comment>
<dbReference type="Proteomes" id="UP000298313">
    <property type="component" value="Unassembled WGS sequence"/>
</dbReference>
<dbReference type="PROSITE" id="PS51904">
    <property type="entry name" value="GLYCOSYL_HYDROL_F25_2"/>
    <property type="match status" value="1"/>
</dbReference>
<dbReference type="SUPFAM" id="SSF51445">
    <property type="entry name" value="(Trans)glycosidases"/>
    <property type="match status" value="1"/>
</dbReference>
<dbReference type="GO" id="GO:0003796">
    <property type="term" value="F:lysozyme activity"/>
    <property type="evidence" value="ECO:0007669"/>
    <property type="project" value="InterPro"/>
</dbReference>
<dbReference type="AlphaFoldDB" id="A0A4R9B3I0"/>
<dbReference type="InterPro" id="IPR002053">
    <property type="entry name" value="Glyco_hydro_25"/>
</dbReference>
<dbReference type="EMBL" id="SOHH01000087">
    <property type="protein sequence ID" value="TFD74742.1"/>
    <property type="molecule type" value="Genomic_DNA"/>
</dbReference>
<evidence type="ECO:0008006" key="4">
    <source>
        <dbReference type="Google" id="ProtNLM"/>
    </source>
</evidence>
<protein>
    <recommendedName>
        <fullName evidence="4">Lysozyme</fullName>
    </recommendedName>
</protein>
<sequence length="344" mass="37525">MIQGIDVGTSQRSLNFSLARALGFDVCYVKLGGSNTGARYVAPWYTSQVDRSRSVGMRVGHYWVPNPNLDVAGDGRFFAGNLRGWTGADFIVLDNERLDAAPRLLTDSEASVWFRTVRAATSAPYAQMFMYAGAADLRGRAWPEVRALGVKLIVAMYGQNDGSYPGEPNLGGRWDTWHGHQYTSQGSLGGVVIDLNRFKESAFDYSTSTAGDVTPIVDDTESDDDMKVFANAATNVWVVGGPGIWWPIPAGRGLDYERDYGAHITLSAEDFTARAAMYLSARIHDYGVFANVDTNLWVVGGPGMWYSIPAGEGGLWENWFGARQAVDGATFEKLRIGFVGLKVA</sequence>
<accession>A0A4R9B3I0</accession>